<evidence type="ECO:0000313" key="12">
    <source>
        <dbReference type="EnsemblMetazoa" id="KAF7488914.1"/>
    </source>
</evidence>
<dbReference type="InterPro" id="IPR018456">
    <property type="entry name" value="PTR2_symporter_CS"/>
</dbReference>
<dbReference type="GO" id="GO:0006857">
    <property type="term" value="P:oligopeptide transport"/>
    <property type="evidence" value="ECO:0007669"/>
    <property type="project" value="InterPro"/>
</dbReference>
<dbReference type="GO" id="GO:0022857">
    <property type="term" value="F:transmembrane transporter activity"/>
    <property type="evidence" value="ECO:0007669"/>
    <property type="project" value="InterPro"/>
</dbReference>
<dbReference type="EMBL" id="WVUK01000065">
    <property type="protein sequence ID" value="KAF7488914.1"/>
    <property type="molecule type" value="Genomic_DNA"/>
</dbReference>
<dbReference type="FunFam" id="1.20.1250.20:FF:000049">
    <property type="entry name" value="Solute carrier family 15 member 2"/>
    <property type="match status" value="1"/>
</dbReference>
<dbReference type="AlphaFoldDB" id="A0A834R3F6"/>
<feature type="transmembrane region" description="Helical" evidence="10">
    <location>
        <begin position="356"/>
        <end position="377"/>
    </location>
</feature>
<protein>
    <recommendedName>
        <fullName evidence="9">Oligopeptide transporter 1</fullName>
    </recommendedName>
</protein>
<feature type="transmembrane region" description="Helical" evidence="10">
    <location>
        <begin position="40"/>
        <end position="60"/>
    </location>
</feature>
<comment type="subcellular location">
    <subcellularLocation>
        <location evidence="1">Membrane</location>
        <topology evidence="1">Multi-pass membrane protein</topology>
    </subcellularLocation>
</comment>
<dbReference type="Pfam" id="PF00854">
    <property type="entry name" value="PTR2"/>
    <property type="match status" value="1"/>
</dbReference>
<sequence>MNKQSDKFLINEDNESIKKRSIPYPKSIIFIIGNEFCERFSFYGMRTILVFYFKFILSFNEDLATQAYHIFAMACYFTPVLGAILADSFIGKFWTILSISCIYAAGNIILSFASISGTSWISFFGLALIALGTGGIKPCVSAFGGDQFLPGQERQLQQFFSLFYISINSGSLISTFLTPILRQDIHCFGRQDCYPLAFGIPAILMVVALILFILGRFITGYIIHPPQKDNIVVTVCCCVARAFRRRFCSSLTKKSHWIDYADDKYDRKTLNDVKALMRVLFLYLPLPIFWALFDQQASRWTLQAIRMNGQLGNYTIKPDQIQVINPLLVILFIPVFDYLIYPFMNTIGLNKPLKRMVIGGLLAALSFGVCGFIQTQIEMEEPVLMLKNQNHLLLYNGLEDPYSFQNETIAPQSLKKFINLDRKMLTEIFDLSPNELKNDQTLIIYYRSKNENPMKMVFENVLVKPEKGGAKIFTLLN</sequence>
<evidence type="ECO:0000256" key="3">
    <source>
        <dbReference type="ARBA" id="ARBA00022448"/>
    </source>
</evidence>
<feature type="transmembrane region" description="Helical" evidence="10">
    <location>
        <begin position="323"/>
        <end position="344"/>
    </location>
</feature>
<keyword evidence="5" id="KW-0571">Peptide transport</keyword>
<reference evidence="11" key="2">
    <citation type="submission" date="2020-01" db="EMBL/GenBank/DDBJ databases">
        <authorList>
            <person name="Korhonen P.K.K."/>
            <person name="Guangxu M.G."/>
            <person name="Wang T.W."/>
            <person name="Stroehlein A.J.S."/>
            <person name="Young N.D."/>
            <person name="Ang C.-S.A."/>
            <person name="Fernando D.W.F."/>
            <person name="Lu H.L."/>
            <person name="Taylor S.T."/>
            <person name="Ehtesham M.E.M."/>
            <person name="Najaraj S.H.N."/>
            <person name="Harsha G.H.G."/>
            <person name="Madugundu A.M."/>
            <person name="Renuse S.R."/>
            <person name="Holt D.H."/>
            <person name="Pandey A.P."/>
            <person name="Papenfuss A.P."/>
            <person name="Gasser R.B.G."/>
            <person name="Fischer K.F."/>
        </authorList>
    </citation>
    <scope>NUCLEOTIDE SEQUENCE</scope>
    <source>
        <strain evidence="11">SSS_KF_BRIS2020</strain>
    </source>
</reference>
<dbReference type="OrthoDB" id="10071041at2759"/>
<comment type="similarity">
    <text evidence="2">Belongs to the major facilitator superfamily. Proton-dependent oligopeptide transporter (POT/PTR) (TC 2.A.17) family.</text>
</comment>
<dbReference type="InterPro" id="IPR000109">
    <property type="entry name" value="POT_fam"/>
</dbReference>
<keyword evidence="4 10" id="KW-0812">Transmembrane</keyword>
<evidence type="ECO:0000313" key="13">
    <source>
        <dbReference type="Proteomes" id="UP000070412"/>
    </source>
</evidence>
<evidence type="ECO:0000256" key="1">
    <source>
        <dbReference type="ARBA" id="ARBA00004141"/>
    </source>
</evidence>
<evidence type="ECO:0000256" key="4">
    <source>
        <dbReference type="ARBA" id="ARBA00022692"/>
    </source>
</evidence>
<keyword evidence="6" id="KW-0653">Protein transport</keyword>
<organism evidence="11">
    <name type="scientific">Sarcoptes scabiei</name>
    <name type="common">Itch mite</name>
    <name type="synonym">Acarus scabiei</name>
    <dbReference type="NCBI Taxonomy" id="52283"/>
    <lineage>
        <taxon>Eukaryota</taxon>
        <taxon>Metazoa</taxon>
        <taxon>Ecdysozoa</taxon>
        <taxon>Arthropoda</taxon>
        <taxon>Chelicerata</taxon>
        <taxon>Arachnida</taxon>
        <taxon>Acari</taxon>
        <taxon>Acariformes</taxon>
        <taxon>Sarcoptiformes</taxon>
        <taxon>Astigmata</taxon>
        <taxon>Psoroptidia</taxon>
        <taxon>Sarcoptoidea</taxon>
        <taxon>Sarcoptidae</taxon>
        <taxon>Sarcoptinae</taxon>
        <taxon>Sarcoptes</taxon>
    </lineage>
</organism>
<keyword evidence="3" id="KW-0813">Transport</keyword>
<evidence type="ECO:0000256" key="2">
    <source>
        <dbReference type="ARBA" id="ARBA00005982"/>
    </source>
</evidence>
<dbReference type="PANTHER" id="PTHR11654">
    <property type="entry name" value="OLIGOPEPTIDE TRANSPORTER-RELATED"/>
    <property type="match status" value="1"/>
</dbReference>
<evidence type="ECO:0000256" key="7">
    <source>
        <dbReference type="ARBA" id="ARBA00022989"/>
    </source>
</evidence>
<feature type="transmembrane region" description="Helical" evidence="10">
    <location>
        <begin position="161"/>
        <end position="182"/>
    </location>
</feature>
<dbReference type="SUPFAM" id="SSF103473">
    <property type="entry name" value="MFS general substrate transporter"/>
    <property type="match status" value="1"/>
</dbReference>
<dbReference type="GO" id="GO:0015031">
    <property type="term" value="P:protein transport"/>
    <property type="evidence" value="ECO:0007669"/>
    <property type="project" value="UniProtKB-KW"/>
</dbReference>
<reference evidence="13" key="1">
    <citation type="journal article" date="2020" name="PLoS Negl. Trop. Dis.">
        <title>High-quality nuclear genome for Sarcoptes scabiei-A critical resource for a neglected parasite.</title>
        <authorList>
            <person name="Korhonen P.K."/>
            <person name="Gasser R.B."/>
            <person name="Ma G."/>
            <person name="Wang T."/>
            <person name="Stroehlein A.J."/>
            <person name="Young N.D."/>
            <person name="Ang C.S."/>
            <person name="Fernando D.D."/>
            <person name="Lu H.C."/>
            <person name="Taylor S."/>
            <person name="Reynolds S.L."/>
            <person name="Mofiz E."/>
            <person name="Najaraj S.H."/>
            <person name="Gowda H."/>
            <person name="Madugundu A."/>
            <person name="Renuse S."/>
            <person name="Holt D."/>
            <person name="Pandey A."/>
            <person name="Papenfuss A.T."/>
            <person name="Fischer K."/>
        </authorList>
    </citation>
    <scope>NUCLEOTIDE SEQUENCE [LARGE SCALE GENOMIC DNA]</scope>
</reference>
<feature type="transmembrane region" description="Helical" evidence="10">
    <location>
        <begin position="120"/>
        <end position="140"/>
    </location>
</feature>
<evidence type="ECO:0000313" key="11">
    <source>
        <dbReference type="EMBL" id="KAF7488914.1"/>
    </source>
</evidence>
<keyword evidence="7 10" id="KW-1133">Transmembrane helix</keyword>
<name>A0A834R3F6_SARSC</name>
<dbReference type="Gene3D" id="1.20.1250.20">
    <property type="entry name" value="MFS general substrate transporter like domains"/>
    <property type="match status" value="1"/>
</dbReference>
<feature type="transmembrane region" description="Helical" evidence="10">
    <location>
        <begin position="66"/>
        <end position="86"/>
    </location>
</feature>
<keyword evidence="13" id="KW-1185">Reference proteome</keyword>
<dbReference type="EnsemblMetazoa" id="SSS_3586s_mrna">
    <property type="protein sequence ID" value="KAF7488914.1"/>
    <property type="gene ID" value="SSS_3586"/>
</dbReference>
<dbReference type="InterPro" id="IPR036259">
    <property type="entry name" value="MFS_trans_sf"/>
</dbReference>
<evidence type="ECO:0000256" key="5">
    <source>
        <dbReference type="ARBA" id="ARBA00022856"/>
    </source>
</evidence>
<reference evidence="12" key="3">
    <citation type="submission" date="2022-06" db="UniProtKB">
        <authorList>
            <consortium name="EnsemblMetazoa"/>
        </authorList>
    </citation>
    <scope>IDENTIFICATION</scope>
</reference>
<evidence type="ECO:0000256" key="6">
    <source>
        <dbReference type="ARBA" id="ARBA00022927"/>
    </source>
</evidence>
<dbReference type="Proteomes" id="UP000070412">
    <property type="component" value="Unassembled WGS sequence"/>
</dbReference>
<proteinExistence type="inferred from homology"/>
<keyword evidence="8 10" id="KW-0472">Membrane</keyword>
<evidence type="ECO:0000256" key="8">
    <source>
        <dbReference type="ARBA" id="ARBA00023136"/>
    </source>
</evidence>
<evidence type="ECO:0000256" key="10">
    <source>
        <dbReference type="SAM" id="Phobius"/>
    </source>
</evidence>
<feature type="transmembrane region" description="Helical" evidence="10">
    <location>
        <begin position="194"/>
        <end position="218"/>
    </location>
</feature>
<feature type="transmembrane region" description="Helical" evidence="10">
    <location>
        <begin position="275"/>
        <end position="293"/>
    </location>
</feature>
<dbReference type="CDD" id="cd17347">
    <property type="entry name" value="MFS_SLC15A1_2_like"/>
    <property type="match status" value="1"/>
</dbReference>
<gene>
    <name evidence="11" type="ORF">SSS_3586</name>
</gene>
<dbReference type="PROSITE" id="PS01022">
    <property type="entry name" value="PTR2_1"/>
    <property type="match status" value="1"/>
</dbReference>
<evidence type="ECO:0000256" key="9">
    <source>
        <dbReference type="ARBA" id="ARBA00078114"/>
    </source>
</evidence>
<dbReference type="GO" id="GO:0016020">
    <property type="term" value="C:membrane"/>
    <property type="evidence" value="ECO:0007669"/>
    <property type="project" value="UniProtKB-SubCell"/>
</dbReference>
<feature type="transmembrane region" description="Helical" evidence="10">
    <location>
        <begin position="93"/>
        <end position="114"/>
    </location>
</feature>
<accession>A0A834R3F6</accession>